<dbReference type="InterPro" id="IPR055170">
    <property type="entry name" value="GFO_IDH_MocA-like_dom"/>
</dbReference>
<protein>
    <submittedName>
        <fullName evidence="3">Gfo/Idh/MocA family protein</fullName>
    </submittedName>
</protein>
<dbReference type="InterPro" id="IPR051450">
    <property type="entry name" value="Gfo/Idh/MocA_Oxidoreductases"/>
</dbReference>
<accession>A0ABW3G218</accession>
<dbReference type="InterPro" id="IPR036291">
    <property type="entry name" value="NAD(P)-bd_dom_sf"/>
</dbReference>
<feature type="domain" description="Gfo/Idh/MocA-like oxidoreductase N-terminal" evidence="1">
    <location>
        <begin position="9"/>
        <end position="125"/>
    </location>
</feature>
<evidence type="ECO:0000313" key="4">
    <source>
        <dbReference type="Proteomes" id="UP001597018"/>
    </source>
</evidence>
<gene>
    <name evidence="3" type="ORF">ACFQ16_23495</name>
</gene>
<dbReference type="Pfam" id="PF01408">
    <property type="entry name" value="GFO_IDH_MocA"/>
    <property type="match status" value="1"/>
</dbReference>
<reference evidence="4" key="1">
    <citation type="journal article" date="2019" name="Int. J. Syst. Evol. Microbiol.">
        <title>The Global Catalogue of Microorganisms (GCM) 10K type strain sequencing project: providing services to taxonomists for standard genome sequencing and annotation.</title>
        <authorList>
            <consortium name="The Broad Institute Genomics Platform"/>
            <consortium name="The Broad Institute Genome Sequencing Center for Infectious Disease"/>
            <person name="Wu L."/>
            <person name="Ma J."/>
        </authorList>
    </citation>
    <scope>NUCLEOTIDE SEQUENCE [LARGE SCALE GENOMIC DNA]</scope>
    <source>
        <strain evidence="4">CCUG 56401</strain>
    </source>
</reference>
<name>A0ABW3G218_9PSEU</name>
<dbReference type="PANTHER" id="PTHR43377:SF1">
    <property type="entry name" value="BILIVERDIN REDUCTASE A"/>
    <property type="match status" value="1"/>
</dbReference>
<dbReference type="PANTHER" id="PTHR43377">
    <property type="entry name" value="BILIVERDIN REDUCTASE A"/>
    <property type="match status" value="1"/>
</dbReference>
<dbReference type="RefSeq" id="WP_263247597.1">
    <property type="nucleotide sequence ID" value="NZ_BAABLT010000038.1"/>
</dbReference>
<evidence type="ECO:0000259" key="2">
    <source>
        <dbReference type="Pfam" id="PF22725"/>
    </source>
</evidence>
<evidence type="ECO:0000259" key="1">
    <source>
        <dbReference type="Pfam" id="PF01408"/>
    </source>
</evidence>
<dbReference type="Proteomes" id="UP001597018">
    <property type="component" value="Unassembled WGS sequence"/>
</dbReference>
<proteinExistence type="predicted"/>
<dbReference type="EMBL" id="JBHTIW010000024">
    <property type="protein sequence ID" value="MFD0922722.1"/>
    <property type="molecule type" value="Genomic_DNA"/>
</dbReference>
<evidence type="ECO:0000313" key="3">
    <source>
        <dbReference type="EMBL" id="MFD0922722.1"/>
    </source>
</evidence>
<dbReference type="InterPro" id="IPR000683">
    <property type="entry name" value="Gfo/Idh/MocA-like_OxRdtase_N"/>
</dbReference>
<dbReference type="SUPFAM" id="SSF51735">
    <property type="entry name" value="NAD(P)-binding Rossmann-fold domains"/>
    <property type="match status" value="1"/>
</dbReference>
<feature type="domain" description="GFO/IDH/MocA-like oxidoreductase" evidence="2">
    <location>
        <begin position="144"/>
        <end position="275"/>
    </location>
</feature>
<organism evidence="3 4">
    <name type="scientific">Saccharopolyspora rosea</name>
    <dbReference type="NCBI Taxonomy" id="524884"/>
    <lineage>
        <taxon>Bacteria</taxon>
        <taxon>Bacillati</taxon>
        <taxon>Actinomycetota</taxon>
        <taxon>Actinomycetes</taxon>
        <taxon>Pseudonocardiales</taxon>
        <taxon>Pseudonocardiaceae</taxon>
        <taxon>Saccharopolyspora</taxon>
    </lineage>
</organism>
<keyword evidence="4" id="KW-1185">Reference proteome</keyword>
<sequence>MSERKSPVRLAVLGLGWVGGRVWLPMLLDNPDFEVVALLDPNREALQAARALFPTVRPHADPDDLDPSEVDLAVVAVPNHLHTTIATQLLRRGISTFVEKPVCLTGAEAAELAAAERAGGATVLAGSAAWHRADVKALRAQLDGLGELRAVELSWVRSKGIPGGSWFTNRTLAGGGALFDVGWHLVNIGMRMLSWPRVSQVCGSVSADFVGRDGFGADWRSAASGDTTCGAGVEDTARACLVTEDGVLVWLHVAWASHTEVDRTRIAVEGSAGRAELECTFGFSTNRLSGSRLVVHRNGRQERIPVPAEEVGAEYRRQLGLLPTLLADPGQPGAATAEAARTVALVDRIYRSARG</sequence>
<dbReference type="SUPFAM" id="SSF55347">
    <property type="entry name" value="Glyceraldehyde-3-phosphate dehydrogenase-like, C-terminal domain"/>
    <property type="match status" value="1"/>
</dbReference>
<dbReference type="Gene3D" id="3.30.360.10">
    <property type="entry name" value="Dihydrodipicolinate Reductase, domain 2"/>
    <property type="match status" value="1"/>
</dbReference>
<comment type="caution">
    <text evidence="3">The sequence shown here is derived from an EMBL/GenBank/DDBJ whole genome shotgun (WGS) entry which is preliminary data.</text>
</comment>
<dbReference type="Gene3D" id="3.40.50.720">
    <property type="entry name" value="NAD(P)-binding Rossmann-like Domain"/>
    <property type="match status" value="1"/>
</dbReference>
<dbReference type="Pfam" id="PF22725">
    <property type="entry name" value="GFO_IDH_MocA_C3"/>
    <property type="match status" value="1"/>
</dbReference>